<protein>
    <submittedName>
        <fullName evidence="1">Uncharacterized protein</fullName>
    </submittedName>
</protein>
<name>A0ABN2ZFF4_9ACTN</name>
<comment type="caution">
    <text evidence="1">The sequence shown here is derived from an EMBL/GenBank/DDBJ whole genome shotgun (WGS) entry which is preliminary data.</text>
</comment>
<reference evidence="1 2" key="1">
    <citation type="journal article" date="2019" name="Int. J. Syst. Evol. Microbiol.">
        <title>The Global Catalogue of Microorganisms (GCM) 10K type strain sequencing project: providing services to taxonomists for standard genome sequencing and annotation.</title>
        <authorList>
            <consortium name="The Broad Institute Genomics Platform"/>
            <consortium name="The Broad Institute Genome Sequencing Center for Infectious Disease"/>
            <person name="Wu L."/>
            <person name="Ma J."/>
        </authorList>
    </citation>
    <scope>NUCLEOTIDE SEQUENCE [LARGE SCALE GENOMIC DNA]</scope>
    <source>
        <strain evidence="1 2">JCM 14560</strain>
    </source>
</reference>
<accession>A0ABN2ZFF4</accession>
<evidence type="ECO:0000313" key="2">
    <source>
        <dbReference type="Proteomes" id="UP001422759"/>
    </source>
</evidence>
<dbReference type="EMBL" id="BAAANT010000011">
    <property type="protein sequence ID" value="GAA2141383.1"/>
    <property type="molecule type" value="Genomic_DNA"/>
</dbReference>
<dbReference type="Proteomes" id="UP001422759">
    <property type="component" value="Unassembled WGS sequence"/>
</dbReference>
<organism evidence="1 2">
    <name type="scientific">Kitasatospora kazusensis</name>
    <dbReference type="NCBI Taxonomy" id="407974"/>
    <lineage>
        <taxon>Bacteria</taxon>
        <taxon>Bacillati</taxon>
        <taxon>Actinomycetota</taxon>
        <taxon>Actinomycetes</taxon>
        <taxon>Kitasatosporales</taxon>
        <taxon>Streptomycetaceae</taxon>
        <taxon>Kitasatospora</taxon>
    </lineage>
</organism>
<dbReference type="RefSeq" id="WP_344464113.1">
    <property type="nucleotide sequence ID" value="NZ_BAAANT010000011.1"/>
</dbReference>
<gene>
    <name evidence="1" type="ORF">GCM10009760_25550</name>
</gene>
<sequence length="182" mass="19317">MSTPTEHPQGDTCPDAHGLLNPAQFDGVVFTVLDNNPGMAADMAERIVTEALKFVVTARTFPQVRITPSNVVDEGWHALILHTRTYAELFSRLGGFVHHYPERPDPERHDEAALTRTVALIEEAGYRPDHELWTGPTRALVTVAAQCSHTPVPGGCGPINPGGCASHCSGGAGGGDGASRGM</sequence>
<keyword evidence="2" id="KW-1185">Reference proteome</keyword>
<proteinExistence type="predicted"/>
<evidence type="ECO:0000313" key="1">
    <source>
        <dbReference type="EMBL" id="GAA2141383.1"/>
    </source>
</evidence>